<dbReference type="PROSITE" id="PS50071">
    <property type="entry name" value="HOMEOBOX_2"/>
    <property type="match status" value="1"/>
</dbReference>
<dbReference type="InterPro" id="IPR003654">
    <property type="entry name" value="OAR_dom"/>
</dbReference>
<dbReference type="GO" id="GO:0000981">
    <property type="term" value="F:DNA-binding transcription factor activity, RNA polymerase II-specific"/>
    <property type="evidence" value="ECO:0007669"/>
    <property type="project" value="InterPro"/>
</dbReference>
<evidence type="ECO:0000256" key="1">
    <source>
        <dbReference type="ARBA" id="ARBA00004123"/>
    </source>
</evidence>
<keyword evidence="12" id="KW-1185">Reference proteome</keyword>
<dbReference type="PANTHER" id="PTHR46385">
    <property type="entry name" value="PAIRED MESODERM HOMEOBOX PROTEIN 1-RELATED"/>
    <property type="match status" value="1"/>
</dbReference>
<protein>
    <submittedName>
        <fullName evidence="13">Paired mesoderm homeobox protein 2-like isoform X1</fullName>
    </submittedName>
</protein>
<dbReference type="InterPro" id="IPR009057">
    <property type="entry name" value="Homeodomain-like_sf"/>
</dbReference>
<dbReference type="PROSITE" id="PS50803">
    <property type="entry name" value="OAR"/>
    <property type="match status" value="1"/>
</dbReference>
<evidence type="ECO:0000256" key="8">
    <source>
        <dbReference type="RuleBase" id="RU000682"/>
    </source>
</evidence>
<dbReference type="AlphaFoldDB" id="A0A9J7MZI6"/>
<dbReference type="Pfam" id="PF00046">
    <property type="entry name" value="Homeodomain"/>
    <property type="match status" value="1"/>
</dbReference>
<feature type="domain" description="OAR" evidence="11">
    <location>
        <begin position="234"/>
        <end position="247"/>
    </location>
</feature>
<evidence type="ECO:0000259" key="11">
    <source>
        <dbReference type="PROSITE" id="PS50803"/>
    </source>
</evidence>
<keyword evidence="5 7" id="KW-0371">Homeobox</keyword>
<dbReference type="Pfam" id="PF03826">
    <property type="entry name" value="OAR"/>
    <property type="match status" value="1"/>
</dbReference>
<dbReference type="RefSeq" id="XP_035684346.1">
    <property type="nucleotide sequence ID" value="XM_035828453.1"/>
</dbReference>
<dbReference type="GeneID" id="118421250"/>
<dbReference type="InterPro" id="IPR043378">
    <property type="entry name" value="PRRX1/2"/>
</dbReference>
<keyword evidence="3" id="KW-0217">Developmental protein</keyword>
<comment type="subcellular location">
    <subcellularLocation>
        <location evidence="1 7 8">Nucleus</location>
    </subcellularLocation>
</comment>
<dbReference type="GO" id="GO:0005634">
    <property type="term" value="C:nucleus"/>
    <property type="evidence" value="ECO:0007669"/>
    <property type="project" value="UniProtKB-SubCell"/>
</dbReference>
<evidence type="ECO:0000256" key="5">
    <source>
        <dbReference type="ARBA" id="ARBA00023155"/>
    </source>
</evidence>
<feature type="DNA-binding region" description="Homeobox" evidence="7">
    <location>
        <begin position="102"/>
        <end position="161"/>
    </location>
</feature>
<evidence type="ECO:0000313" key="13">
    <source>
        <dbReference type="RefSeq" id="XP_035684346.1"/>
    </source>
</evidence>
<dbReference type="OrthoDB" id="6159439at2759"/>
<keyword evidence="4 7" id="KW-0238">DNA-binding</keyword>
<evidence type="ECO:0000256" key="9">
    <source>
        <dbReference type="SAM" id="MobiDB-lite"/>
    </source>
</evidence>
<evidence type="ECO:0000313" key="12">
    <source>
        <dbReference type="Proteomes" id="UP000001554"/>
    </source>
</evidence>
<comment type="similarity">
    <text evidence="2">Belongs to the paired homeobox family.</text>
</comment>
<dbReference type="GO" id="GO:0003677">
    <property type="term" value="F:DNA binding"/>
    <property type="evidence" value="ECO:0007669"/>
    <property type="project" value="UniProtKB-UniRule"/>
</dbReference>
<feature type="region of interest" description="Disordered" evidence="9">
    <location>
        <begin position="1"/>
        <end position="38"/>
    </location>
</feature>
<evidence type="ECO:0000256" key="6">
    <source>
        <dbReference type="ARBA" id="ARBA00023242"/>
    </source>
</evidence>
<dbReference type="InterPro" id="IPR017970">
    <property type="entry name" value="Homeobox_CS"/>
</dbReference>
<feature type="domain" description="Homeobox" evidence="10">
    <location>
        <begin position="100"/>
        <end position="160"/>
    </location>
</feature>
<dbReference type="SMART" id="SM00389">
    <property type="entry name" value="HOX"/>
    <property type="match status" value="1"/>
</dbReference>
<accession>A0A9J7MZI6</accession>
<feature type="compositionally biased region" description="Basic and acidic residues" evidence="9">
    <location>
        <begin position="75"/>
        <end position="95"/>
    </location>
</feature>
<gene>
    <name evidence="13" type="primary">LOC118421250</name>
</gene>
<feature type="compositionally biased region" description="Basic residues" evidence="9">
    <location>
        <begin position="96"/>
        <end position="106"/>
    </location>
</feature>
<reference evidence="12" key="1">
    <citation type="journal article" date="2020" name="Nat. Ecol. Evol.">
        <title>Deeply conserved synteny resolves early events in vertebrate evolution.</title>
        <authorList>
            <person name="Simakov O."/>
            <person name="Marletaz F."/>
            <person name="Yue J.X."/>
            <person name="O'Connell B."/>
            <person name="Jenkins J."/>
            <person name="Brandt A."/>
            <person name="Calef R."/>
            <person name="Tung C.H."/>
            <person name="Huang T.K."/>
            <person name="Schmutz J."/>
            <person name="Satoh N."/>
            <person name="Yu J.K."/>
            <person name="Putnam N.H."/>
            <person name="Green R.E."/>
            <person name="Rokhsar D.S."/>
        </authorList>
    </citation>
    <scope>NUCLEOTIDE SEQUENCE [LARGE SCALE GENOMIC DNA]</scope>
    <source>
        <strain evidence="12">S238N-H82</strain>
    </source>
</reference>
<name>A0A9J7MZI6_BRAFL</name>
<proteinExistence type="inferred from homology"/>
<dbReference type="CDD" id="cd00086">
    <property type="entry name" value="homeodomain"/>
    <property type="match status" value="1"/>
</dbReference>
<dbReference type="SUPFAM" id="SSF46689">
    <property type="entry name" value="Homeodomain-like"/>
    <property type="match status" value="1"/>
</dbReference>
<keyword evidence="6 7" id="KW-0539">Nucleus</keyword>
<dbReference type="Proteomes" id="UP000001554">
    <property type="component" value="Chromosome 8"/>
</dbReference>
<feature type="region of interest" description="Disordered" evidence="9">
    <location>
        <begin position="51"/>
        <end position="110"/>
    </location>
</feature>
<dbReference type="Gene3D" id="1.10.10.60">
    <property type="entry name" value="Homeodomain-like"/>
    <property type="match status" value="1"/>
</dbReference>
<evidence type="ECO:0000256" key="2">
    <source>
        <dbReference type="ARBA" id="ARBA00005733"/>
    </source>
</evidence>
<evidence type="ECO:0000256" key="3">
    <source>
        <dbReference type="ARBA" id="ARBA00022473"/>
    </source>
</evidence>
<dbReference type="OMA" id="NFHTTHI"/>
<evidence type="ECO:0000259" key="10">
    <source>
        <dbReference type="PROSITE" id="PS50071"/>
    </source>
</evidence>
<reference evidence="13" key="2">
    <citation type="submission" date="2025-08" db="UniProtKB">
        <authorList>
            <consortium name="RefSeq"/>
        </authorList>
    </citation>
    <scope>IDENTIFICATION</scope>
    <source>
        <strain evidence="13">S238N-H82</strain>
        <tissue evidence="13">Testes</tissue>
    </source>
</reference>
<dbReference type="PANTHER" id="PTHR46385:SF4">
    <property type="entry name" value="PAIRED MESODERM HOMEOBOX PROTEIN 2-LIKE ISOFORM X1"/>
    <property type="match status" value="1"/>
</dbReference>
<dbReference type="PROSITE" id="PS00027">
    <property type="entry name" value="HOMEOBOX_1"/>
    <property type="match status" value="1"/>
</dbReference>
<dbReference type="KEGG" id="bfo:118421250"/>
<evidence type="ECO:0000256" key="4">
    <source>
        <dbReference type="ARBA" id="ARBA00023125"/>
    </source>
</evidence>
<dbReference type="FunFam" id="1.10.10.60:FF:000066">
    <property type="entry name" value="Paired mesoderm homeobox protein 1"/>
    <property type="match status" value="1"/>
</dbReference>
<evidence type="ECO:0000256" key="7">
    <source>
        <dbReference type="PROSITE-ProRule" id="PRU00108"/>
    </source>
</evidence>
<sequence length="255" mass="28012">MNASDFTRTLADKARVPEDGLGSRGEGVDSAPNGGKSFTVSHLLDLEDAGAAAMDPSGEGGYCAVDKLGDGSVDPEGRDTGSDSGRKDDDRDSEAKKKKRKQRRNRTTFTSQQLQALEKVFERTHYPDAFVREELARRVNLSEARVQVWFQNRRAKFRRNERTLLQTRNGLLRQVHPEGVSIEQPIAPRPTPIAPDYLSSWSSPTSPYNPIVSHASVVPSTCSITPGQNVHVGSSIANLRLRAKEYSLQHGSITA</sequence>
<dbReference type="InterPro" id="IPR001356">
    <property type="entry name" value="HD"/>
</dbReference>
<organism evidence="12 13">
    <name type="scientific">Branchiostoma floridae</name>
    <name type="common">Florida lancelet</name>
    <name type="synonym">Amphioxus</name>
    <dbReference type="NCBI Taxonomy" id="7739"/>
    <lineage>
        <taxon>Eukaryota</taxon>
        <taxon>Metazoa</taxon>
        <taxon>Chordata</taxon>
        <taxon>Cephalochordata</taxon>
        <taxon>Leptocardii</taxon>
        <taxon>Amphioxiformes</taxon>
        <taxon>Branchiostomatidae</taxon>
        <taxon>Branchiostoma</taxon>
    </lineage>
</organism>